<evidence type="ECO:0000313" key="2">
    <source>
        <dbReference type="EMBL" id="KKT77499.1"/>
    </source>
</evidence>
<reference evidence="2 3" key="1">
    <citation type="journal article" date="2015" name="Nature">
        <title>rRNA introns, odd ribosomes, and small enigmatic genomes across a large radiation of phyla.</title>
        <authorList>
            <person name="Brown C.T."/>
            <person name="Hug L.A."/>
            <person name="Thomas B.C."/>
            <person name="Sharon I."/>
            <person name="Castelle C.J."/>
            <person name="Singh A."/>
            <person name="Wilkins M.J."/>
            <person name="Williams K.H."/>
            <person name="Banfield J.F."/>
        </authorList>
    </citation>
    <scope>NUCLEOTIDE SEQUENCE [LARGE SCALE GENOMIC DNA]</scope>
</reference>
<feature type="signal peptide" evidence="1">
    <location>
        <begin position="1"/>
        <end position="22"/>
    </location>
</feature>
<name>A0A0G1MZX9_9BACT</name>
<dbReference type="AlphaFoldDB" id="A0A0G1MZX9"/>
<evidence type="ECO:0000256" key="1">
    <source>
        <dbReference type="SAM" id="SignalP"/>
    </source>
</evidence>
<dbReference type="Proteomes" id="UP000034889">
    <property type="component" value="Unassembled WGS sequence"/>
</dbReference>
<keyword evidence="1" id="KW-0732">Signal</keyword>
<proteinExistence type="predicted"/>
<feature type="chain" id="PRO_5002538708" evidence="1">
    <location>
        <begin position="23"/>
        <end position="96"/>
    </location>
</feature>
<evidence type="ECO:0000313" key="3">
    <source>
        <dbReference type="Proteomes" id="UP000034889"/>
    </source>
</evidence>
<accession>A0A0G1MZX9</accession>
<comment type="caution">
    <text evidence="2">The sequence shown here is derived from an EMBL/GenBank/DDBJ whole genome shotgun (WGS) entry which is preliminary data.</text>
</comment>
<sequence>MFTKTAFIIVFLLMILPYSASAAAKLEVSGWLPYWRAASSTADVLPHLSDLKEVNPFGYSVKSDGTLADLVLKIDEEPWTSFIASAKAKKSALSLL</sequence>
<protein>
    <submittedName>
        <fullName evidence="2">Uncharacterized protein</fullName>
    </submittedName>
</protein>
<organism evidence="2 3">
    <name type="scientific">Candidatus Giovannonibacteria bacterium GW2011_GWC2_44_8</name>
    <dbReference type="NCBI Taxonomy" id="1618657"/>
    <lineage>
        <taxon>Bacteria</taxon>
        <taxon>Candidatus Giovannoniibacteriota</taxon>
    </lineage>
</organism>
<gene>
    <name evidence="2" type="ORF">UW74_C0040G0005</name>
</gene>
<dbReference type="EMBL" id="LCJM01000040">
    <property type="protein sequence ID" value="KKT77499.1"/>
    <property type="molecule type" value="Genomic_DNA"/>
</dbReference>